<dbReference type="PANTHER" id="PTHR45625">
    <property type="entry name" value="PEPTIDYL-PROLYL CIS-TRANS ISOMERASE-RELATED"/>
    <property type="match status" value="1"/>
</dbReference>
<feature type="compositionally biased region" description="Basic and acidic residues" evidence="6">
    <location>
        <begin position="228"/>
        <end position="246"/>
    </location>
</feature>
<evidence type="ECO:0000256" key="1">
    <source>
        <dbReference type="ARBA" id="ARBA00000971"/>
    </source>
</evidence>
<dbReference type="InterPro" id="IPR020892">
    <property type="entry name" value="Cyclophilin-type_PPIase_CS"/>
</dbReference>
<evidence type="ECO:0000256" key="5">
    <source>
        <dbReference type="RuleBase" id="RU363019"/>
    </source>
</evidence>
<dbReference type="InterPro" id="IPR029000">
    <property type="entry name" value="Cyclophilin-like_dom_sf"/>
</dbReference>
<dbReference type="EC" id="5.2.1.8" evidence="5"/>
<dbReference type="RefSeq" id="WP_160038746.1">
    <property type="nucleotide sequence ID" value="NZ_BORQ01000004.1"/>
</dbReference>
<feature type="region of interest" description="Disordered" evidence="6">
    <location>
        <begin position="25"/>
        <end position="86"/>
    </location>
</feature>
<comment type="catalytic activity">
    <reaction evidence="1 5">
        <text>[protein]-peptidylproline (omega=180) = [protein]-peptidylproline (omega=0)</text>
        <dbReference type="Rhea" id="RHEA:16237"/>
        <dbReference type="Rhea" id="RHEA-COMP:10747"/>
        <dbReference type="Rhea" id="RHEA-COMP:10748"/>
        <dbReference type="ChEBI" id="CHEBI:83833"/>
        <dbReference type="ChEBI" id="CHEBI:83834"/>
        <dbReference type="EC" id="5.2.1.8"/>
    </reaction>
</comment>
<comment type="caution">
    <text evidence="8">The sequence shown here is derived from an EMBL/GenBank/DDBJ whole genome shotgun (WGS) entry which is preliminary data.</text>
</comment>
<dbReference type="SUPFAM" id="SSF50891">
    <property type="entry name" value="Cyclophilin-like"/>
    <property type="match status" value="1"/>
</dbReference>
<name>A0A919XL21_9BACL</name>
<dbReference type="GO" id="GO:0003755">
    <property type="term" value="F:peptidyl-prolyl cis-trans isomerase activity"/>
    <property type="evidence" value="ECO:0007669"/>
    <property type="project" value="UniProtKB-UniRule"/>
</dbReference>
<dbReference type="InterPro" id="IPR044666">
    <property type="entry name" value="Cyclophilin_A-like"/>
</dbReference>
<feature type="compositionally biased region" description="Basic and acidic residues" evidence="6">
    <location>
        <begin position="47"/>
        <end position="64"/>
    </location>
</feature>
<keyword evidence="3 5" id="KW-0697">Rotamase</keyword>
<dbReference type="Pfam" id="PF00160">
    <property type="entry name" value="Pro_isomerase"/>
    <property type="match status" value="1"/>
</dbReference>
<gene>
    <name evidence="8" type="ORF">J2TS6_33190</name>
</gene>
<dbReference type="PROSITE" id="PS00170">
    <property type="entry name" value="CSA_PPIASE_1"/>
    <property type="match status" value="1"/>
</dbReference>
<comment type="function">
    <text evidence="2 5">PPIases accelerate the folding of proteins. It catalyzes the cis-trans isomerization of proline imidic peptide bonds in oligopeptides.</text>
</comment>
<keyword evidence="9" id="KW-1185">Reference proteome</keyword>
<organism evidence="8 9">
    <name type="scientific">Paenibacillus albilobatus</name>
    <dbReference type="NCBI Taxonomy" id="2716884"/>
    <lineage>
        <taxon>Bacteria</taxon>
        <taxon>Bacillati</taxon>
        <taxon>Bacillota</taxon>
        <taxon>Bacilli</taxon>
        <taxon>Bacillales</taxon>
        <taxon>Paenibacillaceae</taxon>
        <taxon>Paenibacillus</taxon>
    </lineage>
</organism>
<reference evidence="8" key="1">
    <citation type="submission" date="2021-03" db="EMBL/GenBank/DDBJ databases">
        <title>Antimicrobial resistance genes in bacteria isolated from Japanese honey, and their potential for conferring macrolide and lincosamide resistance in the American foulbrood pathogen Paenibacillus larvae.</title>
        <authorList>
            <person name="Okamoto M."/>
            <person name="Kumagai M."/>
            <person name="Kanamori H."/>
            <person name="Takamatsu D."/>
        </authorList>
    </citation>
    <scope>NUCLEOTIDE SEQUENCE</scope>
    <source>
        <strain evidence="8">J2TS6</strain>
    </source>
</reference>
<dbReference type="InterPro" id="IPR002130">
    <property type="entry name" value="Cyclophilin-type_PPIase_dom"/>
</dbReference>
<dbReference type="EMBL" id="BORQ01000004">
    <property type="protein sequence ID" value="GIO32178.1"/>
    <property type="molecule type" value="Genomic_DNA"/>
</dbReference>
<evidence type="ECO:0000256" key="3">
    <source>
        <dbReference type="ARBA" id="ARBA00023110"/>
    </source>
</evidence>
<dbReference type="PANTHER" id="PTHR45625:SF4">
    <property type="entry name" value="PEPTIDYLPROLYL ISOMERASE DOMAIN AND WD REPEAT-CONTAINING PROTEIN 1"/>
    <property type="match status" value="1"/>
</dbReference>
<sequence>MKLKKAYFPLIIMIVAMLVLGGCGKKPEASSEASQNQTQETQQPQDNAKDKDSNASQETTDKDTNASTKTKRWTSPPAMQINTSKTYEAEVKTSKGTFTIQLFAKDAPKTVNNFVFLSKQGFYDGVIFHRIIESFMIQTGDPTGTGAGGPGYAFEDEKTSYKYEPGIVAMANAGPNTNGSQFFICTGEDSKDLNQIPNYTIFGKITSGMDVVKKIAATPVEVNPDTDENSKPTEKVTIDGITIKEK</sequence>
<evidence type="ECO:0000256" key="4">
    <source>
        <dbReference type="ARBA" id="ARBA00023235"/>
    </source>
</evidence>
<dbReference type="PROSITE" id="PS50072">
    <property type="entry name" value="CSA_PPIASE_2"/>
    <property type="match status" value="1"/>
</dbReference>
<evidence type="ECO:0000256" key="2">
    <source>
        <dbReference type="ARBA" id="ARBA00002388"/>
    </source>
</evidence>
<protein>
    <recommendedName>
        <fullName evidence="5">Peptidyl-prolyl cis-trans isomerase</fullName>
        <shortName evidence="5">PPIase</shortName>
        <ecNumber evidence="5">5.2.1.8</ecNumber>
    </recommendedName>
</protein>
<dbReference type="GO" id="GO:0006457">
    <property type="term" value="P:protein folding"/>
    <property type="evidence" value="ECO:0007669"/>
    <property type="project" value="InterPro"/>
</dbReference>
<feature type="region of interest" description="Disordered" evidence="6">
    <location>
        <begin position="223"/>
        <end position="246"/>
    </location>
</feature>
<feature type="compositionally biased region" description="Low complexity" evidence="6">
    <location>
        <begin position="30"/>
        <end position="46"/>
    </location>
</feature>
<dbReference type="PROSITE" id="PS51257">
    <property type="entry name" value="PROKAR_LIPOPROTEIN"/>
    <property type="match status" value="1"/>
</dbReference>
<comment type="similarity">
    <text evidence="5">Belongs to the cyclophilin-type PPIase family.</text>
</comment>
<dbReference type="AlphaFoldDB" id="A0A919XL21"/>
<evidence type="ECO:0000313" key="9">
    <source>
        <dbReference type="Proteomes" id="UP000679779"/>
    </source>
</evidence>
<dbReference type="CDD" id="cd00317">
    <property type="entry name" value="cyclophilin"/>
    <property type="match status" value="1"/>
</dbReference>
<dbReference type="PRINTS" id="PR00153">
    <property type="entry name" value="CSAPPISMRASE"/>
</dbReference>
<accession>A0A919XL21</accession>
<evidence type="ECO:0000256" key="6">
    <source>
        <dbReference type="SAM" id="MobiDB-lite"/>
    </source>
</evidence>
<keyword evidence="4 5" id="KW-0413">Isomerase</keyword>
<dbReference type="Proteomes" id="UP000679779">
    <property type="component" value="Unassembled WGS sequence"/>
</dbReference>
<proteinExistence type="inferred from homology"/>
<feature type="domain" description="PPIase cyclophilin-type" evidence="7">
    <location>
        <begin position="96"/>
        <end position="243"/>
    </location>
</feature>
<evidence type="ECO:0000313" key="8">
    <source>
        <dbReference type="EMBL" id="GIO32178.1"/>
    </source>
</evidence>
<dbReference type="Gene3D" id="2.40.100.10">
    <property type="entry name" value="Cyclophilin-like"/>
    <property type="match status" value="1"/>
</dbReference>
<evidence type="ECO:0000259" key="7">
    <source>
        <dbReference type="PROSITE" id="PS50072"/>
    </source>
</evidence>